<dbReference type="Proteomes" id="UP000001194">
    <property type="component" value="Unassembled WGS sequence"/>
</dbReference>
<dbReference type="InParanoid" id="B0DL93"/>
<proteinExistence type="predicted"/>
<accession>B0DL93</accession>
<dbReference type="RefSeq" id="XP_001884696.1">
    <property type="nucleotide sequence ID" value="XM_001884661.1"/>
</dbReference>
<dbReference type="EMBL" id="DS547117">
    <property type="protein sequence ID" value="EDR04524.1"/>
    <property type="molecule type" value="Genomic_DNA"/>
</dbReference>
<dbReference type="KEGG" id="lbc:LACBIDRAFT_295019"/>
<evidence type="ECO:0000259" key="2">
    <source>
        <dbReference type="Pfam" id="PF20231"/>
    </source>
</evidence>
<feature type="region of interest" description="Disordered" evidence="1">
    <location>
        <begin position="1204"/>
        <end position="1226"/>
    </location>
</feature>
<dbReference type="STRING" id="486041.B0DL93"/>
<evidence type="ECO:0000313" key="3">
    <source>
        <dbReference type="EMBL" id="EDR04524.1"/>
    </source>
</evidence>
<feature type="compositionally biased region" description="Low complexity" evidence="1">
    <location>
        <begin position="1207"/>
        <end position="1217"/>
    </location>
</feature>
<feature type="region of interest" description="Disordered" evidence="1">
    <location>
        <begin position="1"/>
        <end position="111"/>
    </location>
</feature>
<name>B0DL93_LACBS</name>
<feature type="compositionally biased region" description="Low complexity" evidence="1">
    <location>
        <begin position="57"/>
        <end position="75"/>
    </location>
</feature>
<feature type="domain" description="DUF6589" evidence="2">
    <location>
        <begin position="435"/>
        <end position="842"/>
    </location>
</feature>
<dbReference type="Pfam" id="PF20231">
    <property type="entry name" value="DUF6589"/>
    <property type="match status" value="2"/>
</dbReference>
<evidence type="ECO:0000313" key="4">
    <source>
        <dbReference type="Proteomes" id="UP000001194"/>
    </source>
</evidence>
<feature type="domain" description="DUF6589" evidence="2">
    <location>
        <begin position="1061"/>
        <end position="1140"/>
    </location>
</feature>
<dbReference type="OrthoDB" id="2496395at2759"/>
<feature type="region of interest" description="Disordered" evidence="1">
    <location>
        <begin position="924"/>
        <end position="956"/>
    </location>
</feature>
<keyword evidence="4" id="KW-1185">Reference proteome</keyword>
<organism evidence="4">
    <name type="scientific">Laccaria bicolor (strain S238N-H82 / ATCC MYA-4686)</name>
    <name type="common">Bicoloured deceiver</name>
    <name type="synonym">Laccaria laccata var. bicolor</name>
    <dbReference type="NCBI Taxonomy" id="486041"/>
    <lineage>
        <taxon>Eukaryota</taxon>
        <taxon>Fungi</taxon>
        <taxon>Dikarya</taxon>
        <taxon>Basidiomycota</taxon>
        <taxon>Agaricomycotina</taxon>
        <taxon>Agaricomycetes</taxon>
        <taxon>Agaricomycetidae</taxon>
        <taxon>Agaricales</taxon>
        <taxon>Agaricineae</taxon>
        <taxon>Hydnangiaceae</taxon>
        <taxon>Laccaria</taxon>
    </lineage>
</organism>
<gene>
    <name evidence="3" type="ORF">LACBIDRAFT_295019</name>
</gene>
<evidence type="ECO:0000256" key="1">
    <source>
        <dbReference type="SAM" id="MobiDB-lite"/>
    </source>
</evidence>
<feature type="compositionally biased region" description="Basic residues" evidence="1">
    <location>
        <begin position="86"/>
        <end position="98"/>
    </location>
</feature>
<dbReference type="InterPro" id="IPR046496">
    <property type="entry name" value="DUF6589"/>
</dbReference>
<reference evidence="3 4" key="1">
    <citation type="journal article" date="2008" name="Nature">
        <title>The genome of Laccaria bicolor provides insights into mycorrhizal symbiosis.</title>
        <authorList>
            <person name="Martin F."/>
            <person name="Aerts A."/>
            <person name="Ahren D."/>
            <person name="Brun A."/>
            <person name="Danchin E.G.J."/>
            <person name="Duchaussoy F."/>
            <person name="Gibon J."/>
            <person name="Kohler A."/>
            <person name="Lindquist E."/>
            <person name="Pereda V."/>
            <person name="Salamov A."/>
            <person name="Shapiro H.J."/>
            <person name="Wuyts J."/>
            <person name="Blaudez D."/>
            <person name="Buee M."/>
            <person name="Brokstein P."/>
            <person name="Canbaeck B."/>
            <person name="Cohen D."/>
            <person name="Courty P.E."/>
            <person name="Coutinho P.M."/>
            <person name="Delaruelle C."/>
            <person name="Detter J.C."/>
            <person name="Deveau A."/>
            <person name="DiFazio S."/>
            <person name="Duplessis S."/>
            <person name="Fraissinet-Tachet L."/>
            <person name="Lucic E."/>
            <person name="Frey-Klett P."/>
            <person name="Fourrey C."/>
            <person name="Feussner I."/>
            <person name="Gay G."/>
            <person name="Grimwood J."/>
            <person name="Hoegger P.J."/>
            <person name="Jain P."/>
            <person name="Kilaru S."/>
            <person name="Labbe J."/>
            <person name="Lin Y.C."/>
            <person name="Legue V."/>
            <person name="Le Tacon F."/>
            <person name="Marmeisse R."/>
            <person name="Melayah D."/>
            <person name="Montanini B."/>
            <person name="Muratet M."/>
            <person name="Nehls U."/>
            <person name="Niculita-Hirzel H."/>
            <person name="Oudot-Le Secq M.P."/>
            <person name="Peter M."/>
            <person name="Quesneville H."/>
            <person name="Rajashekar B."/>
            <person name="Reich M."/>
            <person name="Rouhier N."/>
            <person name="Schmutz J."/>
            <person name="Yin T."/>
            <person name="Chalot M."/>
            <person name="Henrissat B."/>
            <person name="Kuees U."/>
            <person name="Lucas S."/>
            <person name="Van de Peer Y."/>
            <person name="Podila G.K."/>
            <person name="Polle A."/>
            <person name="Pukkila P.J."/>
            <person name="Richardson P.M."/>
            <person name="Rouze P."/>
            <person name="Sanders I.R."/>
            <person name="Stajich J.E."/>
            <person name="Tunlid A."/>
            <person name="Tuskan G."/>
            <person name="Grigoriev I.V."/>
        </authorList>
    </citation>
    <scope>NUCLEOTIDE SEQUENCE [LARGE SCALE GENOMIC DNA]</scope>
    <source>
        <strain evidence="4">S238N-H82 / ATCC MYA-4686</strain>
    </source>
</reference>
<protein>
    <submittedName>
        <fullName evidence="3">Predicted protein</fullName>
    </submittedName>
</protein>
<dbReference type="AlphaFoldDB" id="B0DL93"/>
<sequence>MRHSPSWEWSDSDSHSPIQKLELFAPQEPQQDAPASDIASGELTVSEPGWSDDSDSDSPMPWDPISSSGPIRSSPVNESDPYERAAHRRRKGYKKRAHTLAGQKEDNEKQLRKNKRETLDGILATLNQQGLKVWDFMEHVFHPKSKKGSVQWQQFFSTQANVTQLLDWWTSSNNSRTARKYINQWIQGHVAAVVSQEARRVTKLKKLQTMGKTIDSTFASTFSFPAIHSMLSKDAPFTLSVLQSLATARKAATHTQKRKNRTKMFTLSEVVISAALACLGEYSHANNLAKRMIGMYMYASGAQRQALSVLSTLGLSESYGNLISKNVRRVRMVKGRKQKMKEKGKEKEMYSEGPKVPTGTLYQLSESMRQETREIAATGLFVTVYDNININFRNPEEIIGRHDTQENGTCAALVPLFDAKMEDLNVKDLQSSFLNAPALSIADIVHTKDERKAFKSHLIFTILRILVKHGGQGFERFQADLDKAQPATADNIKIHKSQLHPLPAWNIDESSITGNAEVIEAINKELQLDQVPEAAERVQFLAGDQLSIARLHALELIRAGHESGRNAMFWGAWIPGLFHAKIADALGTLLTHFGRPDTGSRDPNSLWYENTRLDRLPITVTSLPPFRKCRDLLFISLYARILHCLLLVSKCNSLEEYLVKFSSWGDLTMHATMIFEQFTNSSQVQELRSREGEGDMVLENVILFMRDALISQEFTDAVKAGDSGRVVLILKTWALSYRGNGRTKYAYEMLHLIHHLSKIWPKGIRDIVLKNWLLNTTGHANSFVEIDLVQEHLNFWIKTAYKAHGSNTSWDWLNTLAPTIEVLRNTARNFNDTLGADQGTRHAPPDLTNDIATLMDSLNENNVYRLQKGRVLGKDTGGTVKDVILAGLHSLTEGEKTPLTEYNEAVQRLQRRRSMMSVAEQKLRFRPPSEPPAPANINPPTNPSPPLENPAAMPVGDVGEGMLVDESVEREPDEASEEPNEIERILDELTDGIPEATLVRLSEEDVALDMDERQLRHCVHTLCLDLFATLFCFCFTHMELNGRVGTSVESSSPARHGAAKHVLAGDQLSITRLHALKPIQSGHKSGSEAMFGSAGNPGLFHANIVDLLGPLSTHFGKPDTSLRNPDSNSLSCEDTCVDCAEGKKSPPTMFWPPSELPAPATLKPPTNPILYPPRVIPCGIHGMGGGLQKFQMDSMEGGDGFHGRGGMDSMEGGMDSMEGGDGFHGRGDGFHGRGGWIPWKGGWIPWNG</sequence>
<dbReference type="HOGENOM" id="CLU_007061_1_0_1"/>
<dbReference type="GeneID" id="6080468"/>